<dbReference type="InterPro" id="IPR006828">
    <property type="entry name" value="ASC_dom"/>
</dbReference>
<dbReference type="CDD" id="cd02859">
    <property type="entry name" value="E_set_AMPKbeta_like_N"/>
    <property type="match status" value="1"/>
</dbReference>
<gene>
    <name evidence="3" type="ORF">QR46_0746</name>
</gene>
<dbReference type="InterPro" id="IPR050827">
    <property type="entry name" value="CRP1_MDG1_kinase"/>
</dbReference>
<dbReference type="SMART" id="SM01010">
    <property type="entry name" value="AMPKBI"/>
    <property type="match status" value="1"/>
</dbReference>
<dbReference type="EMBL" id="JXTI01000012">
    <property type="protein sequence ID" value="KWX15207.1"/>
    <property type="molecule type" value="Genomic_DNA"/>
</dbReference>
<dbReference type="GO" id="GO:0005737">
    <property type="term" value="C:cytoplasm"/>
    <property type="evidence" value="ECO:0007669"/>
    <property type="project" value="TreeGrafter"/>
</dbReference>
<keyword evidence="3" id="KW-0418">Kinase</keyword>
<dbReference type="GO" id="GO:0031588">
    <property type="term" value="C:nucleotide-activated protein kinase complex"/>
    <property type="evidence" value="ECO:0007669"/>
    <property type="project" value="TreeGrafter"/>
</dbReference>
<dbReference type="Proteomes" id="UP000070089">
    <property type="component" value="Unassembled WGS sequence"/>
</dbReference>
<evidence type="ECO:0000313" key="3">
    <source>
        <dbReference type="EMBL" id="KWX15207.1"/>
    </source>
</evidence>
<reference evidence="3 4" key="1">
    <citation type="journal article" date="2015" name="Mol. Biochem. Parasitol.">
        <title>Identification of polymorphic genes for use in assemblage B genotyping assays through comparative genomics of multiple assemblage B Giardia duodenalis isolates.</title>
        <authorList>
            <person name="Wielinga C."/>
            <person name="Thompson R.C."/>
            <person name="Monis P."/>
            <person name="Ryan U."/>
        </authorList>
    </citation>
    <scope>NUCLEOTIDE SEQUENCE [LARGE SCALE GENOMIC DNA]</scope>
    <source>
        <strain evidence="3 4">BAH15c1</strain>
    </source>
</reference>
<dbReference type="InterPro" id="IPR032640">
    <property type="entry name" value="AMPK1_CBM"/>
</dbReference>
<evidence type="ECO:0000259" key="2">
    <source>
        <dbReference type="SMART" id="SM01010"/>
    </source>
</evidence>
<dbReference type="OrthoDB" id="531008at2759"/>
<dbReference type="SUPFAM" id="SSF160219">
    <property type="entry name" value="AMPKBI-like"/>
    <property type="match status" value="1"/>
</dbReference>
<dbReference type="InterPro" id="IPR014756">
    <property type="entry name" value="Ig_E-set"/>
</dbReference>
<dbReference type="VEuPathDB" id="GiardiaDB:QR46_0746"/>
<sequence length="245" mass="27842">MGQADSRLTDSPVNSNDPATVEVTVTWNDPNGSAVYCIGSFNNWSERVPLQRNHSGTWFAVLYLPPGIYQYKFIVDGNWVCAPDQPQCRDNDGNLNNVIQISSSGHLTEPANQEDARYNFRPGDSHREIDKWFTLSVPDNPRDVWKSFPSEVPKQLLKTILNETISKTDTYEPTLLLPIPEHVTLTHFFRQKRRKMITATSASIKYRSKYLTVVLYSPSDEPVNIPDLSKVIHEYVATNNIKSDV</sequence>
<accession>A0A132NYQ6</accession>
<organism evidence="3 4">
    <name type="scientific">Giardia duodenalis assemblage B</name>
    <dbReference type="NCBI Taxonomy" id="1394984"/>
    <lineage>
        <taxon>Eukaryota</taxon>
        <taxon>Metamonada</taxon>
        <taxon>Diplomonadida</taxon>
        <taxon>Hexamitidae</taxon>
        <taxon>Giardiinae</taxon>
        <taxon>Giardia</taxon>
    </lineage>
</organism>
<dbReference type="InterPro" id="IPR013783">
    <property type="entry name" value="Ig-like_fold"/>
</dbReference>
<proteinExistence type="inferred from homology"/>
<dbReference type="Pfam" id="PF04739">
    <property type="entry name" value="AMPKBI"/>
    <property type="match status" value="1"/>
</dbReference>
<protein>
    <submittedName>
        <fullName evidence="3">5'-AMP-activated protein kinase/ beta-1 subunit</fullName>
    </submittedName>
</protein>
<dbReference type="Pfam" id="PF16561">
    <property type="entry name" value="AMPK1_CBM"/>
    <property type="match status" value="1"/>
</dbReference>
<dbReference type="Gene3D" id="2.60.40.10">
    <property type="entry name" value="Immunoglobulins"/>
    <property type="match status" value="1"/>
</dbReference>
<evidence type="ECO:0000313" key="4">
    <source>
        <dbReference type="Proteomes" id="UP000070089"/>
    </source>
</evidence>
<comment type="similarity">
    <text evidence="1">Belongs to the 5'-AMP-activated protein kinase beta subunit family.</text>
</comment>
<dbReference type="Gene3D" id="6.20.250.60">
    <property type="match status" value="1"/>
</dbReference>
<dbReference type="SUPFAM" id="SSF81296">
    <property type="entry name" value="E set domains"/>
    <property type="match status" value="1"/>
</dbReference>
<name>A0A132NYQ6_GIAIN</name>
<dbReference type="PANTHER" id="PTHR10343">
    <property type="entry name" value="5'-AMP-ACTIVATED PROTEIN KINASE , BETA SUBUNIT"/>
    <property type="match status" value="1"/>
</dbReference>
<dbReference type="GO" id="GO:0016301">
    <property type="term" value="F:kinase activity"/>
    <property type="evidence" value="ECO:0007669"/>
    <property type="project" value="UniProtKB-KW"/>
</dbReference>
<dbReference type="AlphaFoldDB" id="A0A132NYQ6"/>
<dbReference type="GO" id="GO:0005634">
    <property type="term" value="C:nucleus"/>
    <property type="evidence" value="ECO:0007669"/>
    <property type="project" value="TreeGrafter"/>
</dbReference>
<dbReference type="GO" id="GO:0007165">
    <property type="term" value="P:signal transduction"/>
    <property type="evidence" value="ECO:0007669"/>
    <property type="project" value="TreeGrafter"/>
</dbReference>
<keyword evidence="3" id="KW-0808">Transferase</keyword>
<dbReference type="InterPro" id="IPR037256">
    <property type="entry name" value="ASC_dom_sf"/>
</dbReference>
<dbReference type="PANTHER" id="PTHR10343:SF84">
    <property type="entry name" value="5'-AMP-ACTIVATED PROTEIN KINASE SUBUNIT BETA-1"/>
    <property type="match status" value="1"/>
</dbReference>
<feature type="domain" description="Association with the SNF1 complex (ASC)" evidence="2">
    <location>
        <begin position="126"/>
        <end position="219"/>
    </location>
</feature>
<dbReference type="GO" id="GO:0019901">
    <property type="term" value="F:protein kinase binding"/>
    <property type="evidence" value="ECO:0007669"/>
    <property type="project" value="TreeGrafter"/>
</dbReference>
<evidence type="ECO:0000256" key="1">
    <source>
        <dbReference type="ARBA" id="ARBA00010926"/>
    </source>
</evidence>
<comment type="caution">
    <text evidence="3">The sequence shown here is derived from an EMBL/GenBank/DDBJ whole genome shotgun (WGS) entry which is preliminary data.</text>
</comment>